<name>Q471T8_CUPPJ</name>
<gene>
    <name evidence="1" type="ordered locus">Reut_A1475</name>
</gene>
<proteinExistence type="predicted"/>
<dbReference type="HOGENOM" id="CLU_033093_2_0_4"/>
<sequence length="408" mass="45738">MAGETAHFGLRNWPPAPAIRPFELTLRQQKLVDMARAGLAEPFRGISCIGSVAEGQFPPAATGVSLAPLLEAARAFLASLDARQRRAACLAIDDTAWRQWSNFHPWLMPRNGICLADLSHGQRKAALALMRETMSGAGYQTARDVMRLNEHALEITGKPEEYSEWYYWISIFGTPSPNAPWGWQIDGHHLNVNCFVLGDQFVMTPTLMGSEPVLARFGKYSGLRVFAAEEEQGHALMSALSAEARQQATLGTDLPWEVFAGAYNDNRHIEPGGIRYADLPQEGRERLEALLATYIGYIRPGHSDLRWAEAKRHLGDTQFAWIGPFDDTSPFYYRILSPAILVEFDHQPGIVFDNDKPSRDHIHTLVRTPNGKDYGKDLLRQHYLRWHTGDHGAYTHSHEDGAARAQDR</sequence>
<dbReference type="PANTHER" id="PTHR37489:SF1">
    <property type="entry name" value="DUF3500 DOMAIN-CONTAINING PROTEIN"/>
    <property type="match status" value="1"/>
</dbReference>
<evidence type="ECO:0000313" key="1">
    <source>
        <dbReference type="EMBL" id="AAZ60845.1"/>
    </source>
</evidence>
<dbReference type="PANTHER" id="PTHR37489">
    <property type="entry name" value="DUF3500 DOMAIN-CONTAINING PROTEIN"/>
    <property type="match status" value="1"/>
</dbReference>
<dbReference type="KEGG" id="reu:Reut_A1475"/>
<dbReference type="STRING" id="264198.Reut_A1475"/>
<dbReference type="AlphaFoldDB" id="Q471T8"/>
<reference evidence="1" key="1">
    <citation type="submission" date="2005-08" db="EMBL/GenBank/DDBJ databases">
        <title>Complete sequence of Chromosome1 of Ralstonia eutropha JMP134.</title>
        <authorList>
            <person name="Copeland A."/>
            <person name="Lucas S."/>
            <person name="Lapidus A."/>
            <person name="Barry K."/>
            <person name="Detter J.C."/>
            <person name="Glavina T."/>
            <person name="Hammon N."/>
            <person name="Israni S."/>
            <person name="Pitluck S."/>
            <person name="Goltsman E."/>
            <person name="Martinez M."/>
            <person name="Schmutz J."/>
            <person name="Larimer F."/>
            <person name="Land M."/>
            <person name="Lykidis A."/>
            <person name="Richardson P."/>
        </authorList>
    </citation>
    <scope>NUCLEOTIDE SEQUENCE</scope>
    <source>
        <strain evidence="1">JMP134</strain>
    </source>
</reference>
<evidence type="ECO:0008006" key="2">
    <source>
        <dbReference type="Google" id="ProtNLM"/>
    </source>
</evidence>
<dbReference type="Pfam" id="PF12006">
    <property type="entry name" value="DUF3500"/>
    <property type="match status" value="1"/>
</dbReference>
<dbReference type="EMBL" id="CP000090">
    <property type="protein sequence ID" value="AAZ60845.1"/>
    <property type="molecule type" value="Genomic_DNA"/>
</dbReference>
<organism evidence="1">
    <name type="scientific">Cupriavidus pinatubonensis (strain JMP 134 / LMG 1197)</name>
    <name type="common">Cupriavidus necator (strain JMP 134)</name>
    <dbReference type="NCBI Taxonomy" id="264198"/>
    <lineage>
        <taxon>Bacteria</taxon>
        <taxon>Pseudomonadati</taxon>
        <taxon>Pseudomonadota</taxon>
        <taxon>Betaproteobacteria</taxon>
        <taxon>Burkholderiales</taxon>
        <taxon>Burkholderiaceae</taxon>
        <taxon>Cupriavidus</taxon>
    </lineage>
</organism>
<accession>Q471T8</accession>
<protein>
    <recommendedName>
        <fullName evidence="2">DUF3500 domain-containing protein</fullName>
    </recommendedName>
</protein>
<dbReference type="InterPro" id="IPR021889">
    <property type="entry name" value="DUF3500"/>
</dbReference>
<dbReference type="eggNOG" id="COG0715">
    <property type="taxonomic scope" value="Bacteria"/>
</dbReference>